<dbReference type="PANTHER" id="PTHR48081">
    <property type="entry name" value="AB HYDROLASE SUPERFAMILY PROTEIN C4A8.06C"/>
    <property type="match status" value="1"/>
</dbReference>
<dbReference type="Proteomes" id="UP001149140">
    <property type="component" value="Unassembled WGS sequence"/>
</dbReference>
<evidence type="ECO:0000313" key="6">
    <source>
        <dbReference type="Proteomes" id="UP001149140"/>
    </source>
</evidence>
<evidence type="ECO:0000256" key="1">
    <source>
        <dbReference type="ARBA" id="ARBA00010515"/>
    </source>
</evidence>
<proteinExistence type="inferred from homology"/>
<feature type="active site" evidence="3">
    <location>
        <position position="145"/>
    </location>
</feature>
<dbReference type="InterPro" id="IPR033140">
    <property type="entry name" value="Lipase_GDXG_put_SER_AS"/>
</dbReference>
<dbReference type="Gene3D" id="3.40.50.1820">
    <property type="entry name" value="alpha/beta hydrolase"/>
    <property type="match status" value="1"/>
</dbReference>
<sequence>MSTLVSTLDDHWRATNASAAEAGLSPEEFAALNARWGDVTAEPGAVDYAEINAGGVPALWAVPHDVGGGVIVCMHGGGFIGGSVWTHRKLFGHLAKAAGARALIVEYHHTPMHQHPVQVDQCTDVYGWLLEQGVAARDVAFSGDSAGGGLALTTVLRARQRGLPDPAALLLLSPWTDMTFDYPSIETNRPTDLLFGDPSPADLHGLAALFLGPDGDARDPLASPAFADLVGMPPMYVQVGGAEMLLDDARRLVARAEQAGVAVRLDVVDGQQHTFQFDAGHGDPADAAIARLGAWVSPLIG</sequence>
<dbReference type="RefSeq" id="WP_270037397.1">
    <property type="nucleotide sequence ID" value="NZ_JAPDOD010000001.1"/>
</dbReference>
<dbReference type="AlphaFoldDB" id="A0A9X3MMF3"/>
<keyword evidence="6" id="KW-1185">Reference proteome</keyword>
<evidence type="ECO:0000313" key="5">
    <source>
        <dbReference type="EMBL" id="MDA0158800.1"/>
    </source>
</evidence>
<accession>A0A9X3MMF3</accession>
<comment type="caution">
    <text evidence="5">The sequence shown here is derived from an EMBL/GenBank/DDBJ whole genome shotgun (WGS) entry which is preliminary data.</text>
</comment>
<dbReference type="EMBL" id="JAPDOD010000001">
    <property type="protein sequence ID" value="MDA0158800.1"/>
    <property type="molecule type" value="Genomic_DNA"/>
</dbReference>
<evidence type="ECO:0000256" key="3">
    <source>
        <dbReference type="PROSITE-ProRule" id="PRU10038"/>
    </source>
</evidence>
<dbReference type="InterPro" id="IPR029058">
    <property type="entry name" value="AB_hydrolase_fold"/>
</dbReference>
<keyword evidence="2 5" id="KW-0378">Hydrolase</keyword>
<evidence type="ECO:0000259" key="4">
    <source>
        <dbReference type="Pfam" id="PF07859"/>
    </source>
</evidence>
<organism evidence="5 6">
    <name type="scientific">Solirubrobacter ginsenosidimutans</name>
    <dbReference type="NCBI Taxonomy" id="490573"/>
    <lineage>
        <taxon>Bacteria</taxon>
        <taxon>Bacillati</taxon>
        <taxon>Actinomycetota</taxon>
        <taxon>Thermoleophilia</taxon>
        <taxon>Solirubrobacterales</taxon>
        <taxon>Solirubrobacteraceae</taxon>
        <taxon>Solirubrobacter</taxon>
    </lineage>
</organism>
<gene>
    <name evidence="5" type="ORF">OM076_00870</name>
</gene>
<name>A0A9X3MMF3_9ACTN</name>
<feature type="domain" description="Alpha/beta hydrolase fold-3" evidence="4">
    <location>
        <begin position="71"/>
        <end position="276"/>
    </location>
</feature>
<dbReference type="Pfam" id="PF07859">
    <property type="entry name" value="Abhydrolase_3"/>
    <property type="match status" value="1"/>
</dbReference>
<protein>
    <submittedName>
        <fullName evidence="5">Alpha/beta hydrolase</fullName>
    </submittedName>
</protein>
<comment type="similarity">
    <text evidence="1">Belongs to the 'GDXG' lipolytic enzyme family.</text>
</comment>
<evidence type="ECO:0000256" key="2">
    <source>
        <dbReference type="ARBA" id="ARBA00022801"/>
    </source>
</evidence>
<reference evidence="5" key="1">
    <citation type="submission" date="2022-10" db="EMBL/GenBank/DDBJ databases">
        <title>The WGS of Solirubrobacter ginsenosidimutans DSM 21036.</title>
        <authorList>
            <person name="Jiang Z."/>
        </authorList>
    </citation>
    <scope>NUCLEOTIDE SEQUENCE</scope>
    <source>
        <strain evidence="5">DSM 21036</strain>
    </source>
</reference>
<dbReference type="InterPro" id="IPR013094">
    <property type="entry name" value="AB_hydrolase_3"/>
</dbReference>
<dbReference type="PROSITE" id="PS01174">
    <property type="entry name" value="LIPASE_GDXG_SER"/>
    <property type="match status" value="1"/>
</dbReference>
<dbReference type="GO" id="GO:0004806">
    <property type="term" value="F:triacylglycerol lipase activity"/>
    <property type="evidence" value="ECO:0007669"/>
    <property type="project" value="TreeGrafter"/>
</dbReference>
<dbReference type="PROSITE" id="PS01173">
    <property type="entry name" value="LIPASE_GDXG_HIS"/>
    <property type="match status" value="1"/>
</dbReference>
<dbReference type="InterPro" id="IPR050300">
    <property type="entry name" value="GDXG_lipolytic_enzyme"/>
</dbReference>
<dbReference type="InterPro" id="IPR002168">
    <property type="entry name" value="Lipase_GDXG_HIS_AS"/>
</dbReference>
<dbReference type="SUPFAM" id="SSF53474">
    <property type="entry name" value="alpha/beta-Hydrolases"/>
    <property type="match status" value="1"/>
</dbReference>
<dbReference type="PANTHER" id="PTHR48081:SF30">
    <property type="entry name" value="ACETYL-HYDROLASE LIPR-RELATED"/>
    <property type="match status" value="1"/>
</dbReference>